<dbReference type="GO" id="GO:0006351">
    <property type="term" value="P:DNA-templated transcription"/>
    <property type="evidence" value="ECO:0007669"/>
    <property type="project" value="InterPro"/>
</dbReference>
<organism evidence="5 6">
    <name type="scientific">Leptotrombidium deliense</name>
    <dbReference type="NCBI Taxonomy" id="299467"/>
    <lineage>
        <taxon>Eukaryota</taxon>
        <taxon>Metazoa</taxon>
        <taxon>Ecdysozoa</taxon>
        <taxon>Arthropoda</taxon>
        <taxon>Chelicerata</taxon>
        <taxon>Arachnida</taxon>
        <taxon>Acari</taxon>
        <taxon>Acariformes</taxon>
        <taxon>Trombidiformes</taxon>
        <taxon>Prostigmata</taxon>
        <taxon>Anystina</taxon>
        <taxon>Parasitengona</taxon>
        <taxon>Trombiculoidea</taxon>
        <taxon>Trombiculidae</taxon>
        <taxon>Leptotrombidium</taxon>
    </lineage>
</organism>
<dbReference type="InterPro" id="IPR033471">
    <property type="entry name" value="DIRP"/>
</dbReference>
<dbReference type="VEuPathDB" id="VectorBase:LDEU001117"/>
<keyword evidence="6" id="KW-1185">Reference proteome</keyword>
<evidence type="ECO:0000313" key="5">
    <source>
        <dbReference type="EMBL" id="RWS30925.1"/>
    </source>
</evidence>
<dbReference type="InterPro" id="IPR045831">
    <property type="entry name" value="LIN9_C"/>
</dbReference>
<evidence type="ECO:0000256" key="2">
    <source>
        <dbReference type="ARBA" id="ARBA00006732"/>
    </source>
</evidence>
<proteinExistence type="inferred from homology"/>
<dbReference type="GO" id="GO:0003677">
    <property type="term" value="F:DNA binding"/>
    <property type="evidence" value="ECO:0007669"/>
    <property type="project" value="TreeGrafter"/>
</dbReference>
<evidence type="ECO:0000259" key="4">
    <source>
        <dbReference type="SMART" id="SM01135"/>
    </source>
</evidence>
<gene>
    <name evidence="5" type="ORF">B4U80_09680</name>
</gene>
<comment type="caution">
    <text evidence="5">The sequence shown here is derived from an EMBL/GenBank/DDBJ whole genome shotgun (WGS) entry which is preliminary data.</text>
</comment>
<dbReference type="Pfam" id="PF06584">
    <property type="entry name" value="DIRP"/>
    <property type="match status" value="1"/>
</dbReference>
<dbReference type="GO" id="GO:0051726">
    <property type="term" value="P:regulation of cell cycle"/>
    <property type="evidence" value="ECO:0007669"/>
    <property type="project" value="TreeGrafter"/>
</dbReference>
<name>A0A443STQ2_9ACAR</name>
<dbReference type="Pfam" id="PF19438">
    <property type="entry name" value="LIN9_C"/>
    <property type="match status" value="1"/>
</dbReference>
<dbReference type="InterPro" id="IPR010561">
    <property type="entry name" value="LIN-9/ALY1"/>
</dbReference>
<keyword evidence="3" id="KW-0539">Nucleus</keyword>
<dbReference type="EMBL" id="NCKV01000331">
    <property type="protein sequence ID" value="RWS30925.1"/>
    <property type="molecule type" value="Genomic_DNA"/>
</dbReference>
<dbReference type="GO" id="GO:0005654">
    <property type="term" value="C:nucleoplasm"/>
    <property type="evidence" value="ECO:0007669"/>
    <property type="project" value="TreeGrafter"/>
</dbReference>
<dbReference type="GO" id="GO:0006357">
    <property type="term" value="P:regulation of transcription by RNA polymerase II"/>
    <property type="evidence" value="ECO:0007669"/>
    <property type="project" value="TreeGrafter"/>
</dbReference>
<dbReference type="PANTHER" id="PTHR21689">
    <property type="entry name" value="LIN-9"/>
    <property type="match status" value="1"/>
</dbReference>
<sequence length="456" mass="51661">MEFTKTLDKKVAQKVGMRLRTLLKLPKAHKWVCYEWFYANIDQPLFFGKNDFQICLKENFPHLKTLMLRRVEWCKIRRLMGKPRRCSQAFFNEERAALNMKRNKIRQLQQQKVVDISQYRDLPENIPLSLVIGTKVTSLLRKPQDGLFTGTIDAVDTANGTYRITFDRSGIGTHSVPDYEVLSTDPPEFIPLSSFQTKVRPRLPLIPSPRFLELLGNQVAQALGDSDPLQSVASPCKTEPGTVSSNLQDEGTLGGFPIKFLALLVRLSKILAVKKKMIYELKQMNTEAEKLLGLQEPISYEFQKQYASIILELDKLNTDLNDYLKAIQQYSAEIAPDQGLTPIAQPDFVRQKFFAEAKEIVERSLGNSAVKCEKVIDLISQLLSLMLHLRSFADADISSYELKSLFDALQETQKMINSSNVQKFENAVKVPINHIESSLSHLGNLGAFAESLMDGV</sequence>
<dbReference type="AlphaFoldDB" id="A0A443STQ2"/>
<accession>A0A443STQ2</accession>
<dbReference type="SMART" id="SM01135">
    <property type="entry name" value="DIRP"/>
    <property type="match status" value="1"/>
</dbReference>
<dbReference type="PANTHER" id="PTHR21689:SF2">
    <property type="entry name" value="PROTEIN LIN-9 HOMOLOG"/>
    <property type="match status" value="1"/>
</dbReference>
<feature type="domain" description="DIRP" evidence="4">
    <location>
        <begin position="37"/>
        <end position="142"/>
    </location>
</feature>
<dbReference type="GO" id="GO:0017053">
    <property type="term" value="C:transcription repressor complex"/>
    <property type="evidence" value="ECO:0007669"/>
    <property type="project" value="InterPro"/>
</dbReference>
<reference evidence="5 6" key="1">
    <citation type="journal article" date="2018" name="Gigascience">
        <title>Genomes of trombidid mites reveal novel predicted allergens and laterally-transferred genes associated with secondary metabolism.</title>
        <authorList>
            <person name="Dong X."/>
            <person name="Chaisiri K."/>
            <person name="Xia D."/>
            <person name="Armstrong S.D."/>
            <person name="Fang Y."/>
            <person name="Donnelly M.J."/>
            <person name="Kadowaki T."/>
            <person name="McGarry J.W."/>
            <person name="Darby A.C."/>
            <person name="Makepeace B.L."/>
        </authorList>
    </citation>
    <scope>NUCLEOTIDE SEQUENCE [LARGE SCALE GENOMIC DNA]</scope>
    <source>
        <strain evidence="5">UoL-UT</strain>
    </source>
</reference>
<evidence type="ECO:0000256" key="3">
    <source>
        <dbReference type="ARBA" id="ARBA00023242"/>
    </source>
</evidence>
<protein>
    <submittedName>
        <fullName evidence="5">Protein lin-9-like protein</fullName>
    </submittedName>
</protein>
<dbReference type="Proteomes" id="UP000288716">
    <property type="component" value="Unassembled WGS sequence"/>
</dbReference>
<evidence type="ECO:0000256" key="1">
    <source>
        <dbReference type="ARBA" id="ARBA00004123"/>
    </source>
</evidence>
<comment type="subcellular location">
    <subcellularLocation>
        <location evidence="1">Nucleus</location>
    </subcellularLocation>
</comment>
<dbReference type="OrthoDB" id="2339771at2759"/>
<comment type="similarity">
    <text evidence="2">Belongs to the lin-9 family.</text>
</comment>
<evidence type="ECO:0000313" key="6">
    <source>
        <dbReference type="Proteomes" id="UP000288716"/>
    </source>
</evidence>
<dbReference type="STRING" id="299467.A0A443STQ2"/>